<dbReference type="PANTHER" id="PTHR24421">
    <property type="entry name" value="NITRATE/NITRITE SENSOR PROTEIN NARX-RELATED"/>
    <property type="match status" value="1"/>
</dbReference>
<evidence type="ECO:0000256" key="5">
    <source>
        <dbReference type="ARBA" id="ARBA00023012"/>
    </source>
</evidence>
<dbReference type="GO" id="GO:0000160">
    <property type="term" value="P:phosphorelay signal transduction system"/>
    <property type="evidence" value="ECO:0007669"/>
    <property type="project" value="UniProtKB-KW"/>
</dbReference>
<gene>
    <name evidence="6" type="ORF">STVIR_0878</name>
</gene>
<comment type="caution">
    <text evidence="6">The sequence shown here is derived from an EMBL/GenBank/DDBJ whole genome shotgun (WGS) entry which is preliminary data.</text>
</comment>
<sequence length="59" mass="5889">MSVADDGRGGTRLPAAAHGGGFGLVGLTERVTALGGGLQAGPRGDVGWEVRAVFPARRS</sequence>
<dbReference type="GO" id="GO:0004673">
    <property type="term" value="F:protein histidine kinase activity"/>
    <property type="evidence" value="ECO:0007669"/>
    <property type="project" value="UniProtKB-EC"/>
</dbReference>
<protein>
    <recommendedName>
        <fullName evidence="2">histidine kinase</fullName>
        <ecNumber evidence="2">2.7.13.3</ecNumber>
    </recommendedName>
</protein>
<name>L8PNX9_STRVR</name>
<evidence type="ECO:0000313" key="7">
    <source>
        <dbReference type="Proteomes" id="UP000011205"/>
    </source>
</evidence>
<proteinExistence type="predicted"/>
<dbReference type="Gene3D" id="3.30.565.10">
    <property type="entry name" value="Histidine kinase-like ATPase, C-terminal domain"/>
    <property type="match status" value="1"/>
</dbReference>
<dbReference type="EC" id="2.7.13.3" evidence="2"/>
<evidence type="ECO:0000313" key="6">
    <source>
        <dbReference type="EMBL" id="ELS58185.1"/>
    </source>
</evidence>
<keyword evidence="4 6" id="KW-0418">Kinase</keyword>
<dbReference type="PATRIC" id="fig|1160705.3.peg.875"/>
<dbReference type="InterPro" id="IPR050482">
    <property type="entry name" value="Sensor_HK_TwoCompSys"/>
</dbReference>
<evidence type="ECO:0000256" key="4">
    <source>
        <dbReference type="ARBA" id="ARBA00022777"/>
    </source>
</evidence>
<dbReference type="Proteomes" id="UP000011205">
    <property type="component" value="Unassembled WGS sequence"/>
</dbReference>
<accession>L8PNX9</accession>
<reference evidence="6 7" key="1">
    <citation type="journal article" date="2013" name="Genome Announc.">
        <title>Draft Genome Sequence of Streptomyces viridochromogenes Strain Tu57, Producer of Avilamycin.</title>
        <authorList>
            <person name="Gruning B.A."/>
            <person name="Erxleben A."/>
            <person name="Hahnlein A."/>
            <person name="Gunther S."/>
        </authorList>
    </citation>
    <scope>NUCLEOTIDE SEQUENCE [LARGE SCALE GENOMIC DNA]</scope>
    <source>
        <strain evidence="6 7">Tue57</strain>
    </source>
</reference>
<dbReference type="AlphaFoldDB" id="L8PNX9"/>
<dbReference type="InterPro" id="IPR036890">
    <property type="entry name" value="HATPase_C_sf"/>
</dbReference>
<organism evidence="6 7">
    <name type="scientific">Streptomyces viridochromogenes Tue57</name>
    <dbReference type="NCBI Taxonomy" id="1160705"/>
    <lineage>
        <taxon>Bacteria</taxon>
        <taxon>Bacillati</taxon>
        <taxon>Actinomycetota</taxon>
        <taxon>Actinomycetes</taxon>
        <taxon>Kitasatosporales</taxon>
        <taxon>Streptomycetaceae</taxon>
        <taxon>Streptomyces</taxon>
    </lineage>
</organism>
<dbReference type="PANTHER" id="PTHR24421:SF10">
    <property type="entry name" value="NITRATE_NITRITE SENSOR PROTEIN NARQ"/>
    <property type="match status" value="1"/>
</dbReference>
<keyword evidence="3" id="KW-0808">Transferase</keyword>
<evidence type="ECO:0000256" key="1">
    <source>
        <dbReference type="ARBA" id="ARBA00000085"/>
    </source>
</evidence>
<comment type="catalytic activity">
    <reaction evidence="1">
        <text>ATP + protein L-histidine = ADP + protein N-phospho-L-histidine.</text>
        <dbReference type="EC" id="2.7.13.3"/>
    </reaction>
</comment>
<dbReference type="EMBL" id="AMLP01000035">
    <property type="protein sequence ID" value="ELS58185.1"/>
    <property type="molecule type" value="Genomic_DNA"/>
</dbReference>
<evidence type="ECO:0000256" key="2">
    <source>
        <dbReference type="ARBA" id="ARBA00012438"/>
    </source>
</evidence>
<keyword evidence="5" id="KW-0902">Two-component regulatory system</keyword>
<evidence type="ECO:0000256" key="3">
    <source>
        <dbReference type="ARBA" id="ARBA00022679"/>
    </source>
</evidence>